<sequence>PSGNEIHLDEKNKNMNFTSPETVTFNCKNFIINASEGITYNAGTDIVIIADRNITQRAENDINISAAGNINEHSNNRAEIIDKNFKRNSDISNEVASEVTIFSHTENMTLQSGKEIKLNSTEKTNFF</sequence>
<comment type="caution">
    <text evidence="1">The sequence shown here is derived from an EMBL/GenBank/DDBJ whole genome shotgun (WGS) entry which is preliminary data.</text>
</comment>
<reference evidence="1" key="1">
    <citation type="submission" date="2022-10" db="EMBL/GenBank/DDBJ databases">
        <title>Two novel species of Flavobacterium.</title>
        <authorList>
            <person name="Liu Q."/>
            <person name="Xin Y.-H."/>
        </authorList>
    </citation>
    <scope>NUCLEOTIDE SEQUENCE</scope>
    <source>
        <strain evidence="1">LS1R49</strain>
    </source>
</reference>
<accession>A0A9X2ZFT5</accession>
<name>A0A9X2ZFT5_9FLAO</name>
<keyword evidence="2" id="KW-1185">Reference proteome</keyword>
<dbReference type="Proteomes" id="UP001151079">
    <property type="component" value="Unassembled WGS sequence"/>
</dbReference>
<feature type="non-terminal residue" evidence="1">
    <location>
        <position position="1"/>
    </location>
</feature>
<dbReference type="EMBL" id="JAOZEW010000041">
    <property type="protein sequence ID" value="MCV9930586.1"/>
    <property type="molecule type" value="Genomic_DNA"/>
</dbReference>
<gene>
    <name evidence="1" type="ORF">OIU83_23195</name>
</gene>
<organism evidence="1 2">
    <name type="scientific">Flavobacterium shii</name>
    <dbReference type="NCBI Taxonomy" id="2987687"/>
    <lineage>
        <taxon>Bacteria</taxon>
        <taxon>Pseudomonadati</taxon>
        <taxon>Bacteroidota</taxon>
        <taxon>Flavobacteriia</taxon>
        <taxon>Flavobacteriales</taxon>
        <taxon>Flavobacteriaceae</taxon>
        <taxon>Flavobacterium</taxon>
    </lineage>
</organism>
<evidence type="ECO:0000313" key="2">
    <source>
        <dbReference type="Proteomes" id="UP001151079"/>
    </source>
</evidence>
<protein>
    <submittedName>
        <fullName evidence="1">DUF2345 domain-containing protein</fullName>
    </submittedName>
</protein>
<evidence type="ECO:0000313" key="1">
    <source>
        <dbReference type="EMBL" id="MCV9930586.1"/>
    </source>
</evidence>
<dbReference type="AlphaFoldDB" id="A0A9X2ZFT5"/>
<proteinExistence type="predicted"/>